<dbReference type="Gene3D" id="2.40.420.20">
    <property type="match status" value="1"/>
</dbReference>
<reference evidence="2" key="2">
    <citation type="journal article" date="2018" name="ISME J.">
        <title>A dynamic microbial community with high functional redundancy inhabits the cold, oxic subseafloor aquifer.</title>
        <authorList>
            <person name="Tully B.J."/>
            <person name="Wheat C.G."/>
            <person name="Glazer B.T."/>
            <person name="Huber J.A."/>
        </authorList>
    </citation>
    <scope>NUCLEOTIDE SEQUENCE</scope>
    <source>
        <strain evidence="2">NORP83</strain>
    </source>
</reference>
<dbReference type="AlphaFoldDB" id="A0A2A4Z7H8"/>
<proteinExistence type="predicted"/>
<reference key="1">
    <citation type="submission" date="2017-08" db="EMBL/GenBank/DDBJ databases">
        <title>A dynamic microbial community with high functional redundancy inhabits the cold, oxic subseafloor aquifer.</title>
        <authorList>
            <person name="Tully B.J."/>
            <person name="Wheat C.G."/>
            <person name="Glazer B.T."/>
            <person name="Huber J.A."/>
        </authorList>
    </citation>
    <scope>NUCLEOTIDE SEQUENCE [LARGE SCALE GENOMIC DNA]</scope>
</reference>
<dbReference type="Gene3D" id="1.10.287.470">
    <property type="entry name" value="Helix hairpin bin"/>
    <property type="match status" value="1"/>
</dbReference>
<sequence length="408" mass="44660">MARKTRSWMLSLIALLVITAITYSFWPKPMKVDIGQVVQKPMLISIDEEAKTRVREAYVVSTPIAGRLLRVDIEPGDIVIGNQSVVARMLPTNPSALDVRTTEQANAAVSAAEAALRLARADLNKAMIDRDLVEQEVERSKRLFESGVISQVALDRAAQNLRASVAILNSAQASISMREADLTNNRALLMSFNDFSNPKDTPTSDQPTIPITAPISGRVLRLMQLSEITLPAGAPILEIGDVNEGLEIVAELLSTDAVKINVGNRVIIDNWGGDKALSGSVERIDPWGYTKYSALGVEEQRVKIVIQFDAPIEQDINLGHGFRVEVKIVIWQDEQVLTLPSSALFREGRDWAVFKIIDGVASKGLVKIGYNNGSDAQLLEGLKLDDKVILYPSSALVDGQTVEQRLVE</sequence>
<protein>
    <submittedName>
        <fullName evidence="2">RND transporter</fullName>
    </submittedName>
</protein>
<name>A0A2A4Z7H8_9PROT</name>
<dbReference type="Gene3D" id="2.40.50.100">
    <property type="match status" value="1"/>
</dbReference>
<organism evidence="2">
    <name type="scientific">OCS116 cluster bacterium</name>
    <dbReference type="NCBI Taxonomy" id="2030921"/>
    <lineage>
        <taxon>Bacteria</taxon>
        <taxon>Pseudomonadati</taxon>
        <taxon>Pseudomonadota</taxon>
        <taxon>Alphaproteobacteria</taxon>
        <taxon>OCS116 cluster</taxon>
    </lineage>
</organism>
<dbReference type="GO" id="GO:0015562">
    <property type="term" value="F:efflux transmembrane transporter activity"/>
    <property type="evidence" value="ECO:0007669"/>
    <property type="project" value="TreeGrafter"/>
</dbReference>
<gene>
    <name evidence="2" type="ORF">COB13_03760</name>
</gene>
<accession>A0A2A4Z7H8</accession>
<evidence type="ECO:0000259" key="1">
    <source>
        <dbReference type="Pfam" id="PF25989"/>
    </source>
</evidence>
<comment type="caution">
    <text evidence="2">The sequence shown here is derived from an EMBL/GenBank/DDBJ whole genome shotgun (WGS) entry which is preliminary data.</text>
</comment>
<dbReference type="EMBL" id="NVUS01000003">
    <property type="protein sequence ID" value="PCJ03064.1"/>
    <property type="molecule type" value="Genomic_DNA"/>
</dbReference>
<dbReference type="InterPro" id="IPR058637">
    <property type="entry name" value="YknX-like_C"/>
</dbReference>
<dbReference type="Pfam" id="PF25989">
    <property type="entry name" value="YknX_C"/>
    <property type="match status" value="1"/>
</dbReference>
<feature type="domain" description="YknX-like C-terminal permuted SH3-like" evidence="1">
    <location>
        <begin position="336"/>
        <end position="403"/>
    </location>
</feature>
<evidence type="ECO:0000313" key="2">
    <source>
        <dbReference type="EMBL" id="PCJ03064.1"/>
    </source>
</evidence>
<dbReference type="PANTHER" id="PTHR30469">
    <property type="entry name" value="MULTIDRUG RESISTANCE PROTEIN MDTA"/>
    <property type="match status" value="1"/>
</dbReference>
<dbReference type="PANTHER" id="PTHR30469:SF15">
    <property type="entry name" value="HLYD FAMILY OF SECRETION PROTEINS"/>
    <property type="match status" value="1"/>
</dbReference>
<dbReference type="GO" id="GO:1990281">
    <property type="term" value="C:efflux pump complex"/>
    <property type="evidence" value="ECO:0007669"/>
    <property type="project" value="TreeGrafter"/>
</dbReference>